<sequence>MYYTDLDHYVEQPEEPKEPKEPKEPSPSPTDETESGGREWPVVDFASRQEINPDIVGWIYIEGTEINYPVVQGRDNQYYLKHLYSGEWNGPGCIFLDSRNRLDFLDRHSIIYGHHMKNGTMFSGLTEYKK</sequence>
<feature type="region of interest" description="Disordered" evidence="1">
    <location>
        <begin position="1"/>
        <end position="40"/>
    </location>
</feature>
<dbReference type="SUPFAM" id="SSF63817">
    <property type="entry name" value="Sortase"/>
    <property type="match status" value="1"/>
</dbReference>
<protein>
    <submittedName>
        <fullName evidence="2">Class B sortase</fullName>
    </submittedName>
</protein>
<name>A0ABY5VDI3_9FIRM</name>
<dbReference type="Gene3D" id="2.40.260.10">
    <property type="entry name" value="Sortase"/>
    <property type="match status" value="1"/>
</dbReference>
<dbReference type="Proteomes" id="UP001060164">
    <property type="component" value="Chromosome"/>
</dbReference>
<dbReference type="InterPro" id="IPR023365">
    <property type="entry name" value="Sortase_dom-sf"/>
</dbReference>
<evidence type="ECO:0000313" key="3">
    <source>
        <dbReference type="Proteomes" id="UP001060164"/>
    </source>
</evidence>
<evidence type="ECO:0000256" key="1">
    <source>
        <dbReference type="SAM" id="MobiDB-lite"/>
    </source>
</evidence>
<dbReference type="EMBL" id="CP102290">
    <property type="protein sequence ID" value="UWP57890.1"/>
    <property type="molecule type" value="Genomic_DNA"/>
</dbReference>
<feature type="compositionally biased region" description="Basic and acidic residues" evidence="1">
    <location>
        <begin position="1"/>
        <end position="24"/>
    </location>
</feature>
<organism evidence="2 3">
    <name type="scientific">Ruminococcus gauvreauii</name>
    <dbReference type="NCBI Taxonomy" id="438033"/>
    <lineage>
        <taxon>Bacteria</taxon>
        <taxon>Bacillati</taxon>
        <taxon>Bacillota</taxon>
        <taxon>Clostridia</taxon>
        <taxon>Eubacteriales</taxon>
        <taxon>Oscillospiraceae</taxon>
        <taxon>Ruminococcus</taxon>
    </lineage>
</organism>
<accession>A0ABY5VDI3</accession>
<keyword evidence="3" id="KW-1185">Reference proteome</keyword>
<dbReference type="CDD" id="cd05826">
    <property type="entry name" value="Sortase_B"/>
    <property type="match status" value="1"/>
</dbReference>
<dbReference type="InterPro" id="IPR009835">
    <property type="entry name" value="SrtB"/>
</dbReference>
<dbReference type="RefSeq" id="WP_049898444.1">
    <property type="nucleotide sequence ID" value="NZ_CABLBR010000040.1"/>
</dbReference>
<evidence type="ECO:0000313" key="2">
    <source>
        <dbReference type="EMBL" id="UWP57890.1"/>
    </source>
</evidence>
<gene>
    <name evidence="2" type="ORF">NQ502_10785</name>
</gene>
<reference evidence="2" key="1">
    <citation type="journal article" date="2022" name="Cell">
        <title>Design, construction, and in vivo augmentation of a complex gut microbiome.</title>
        <authorList>
            <person name="Cheng A.G."/>
            <person name="Ho P.Y."/>
            <person name="Aranda-Diaz A."/>
            <person name="Jain S."/>
            <person name="Yu F.B."/>
            <person name="Meng X."/>
            <person name="Wang M."/>
            <person name="Iakiviak M."/>
            <person name="Nagashima K."/>
            <person name="Zhao A."/>
            <person name="Murugkar P."/>
            <person name="Patil A."/>
            <person name="Atabakhsh K."/>
            <person name="Weakley A."/>
            <person name="Yan J."/>
            <person name="Brumbaugh A.R."/>
            <person name="Higginbottom S."/>
            <person name="Dimas A."/>
            <person name="Shiver A.L."/>
            <person name="Deutschbauer A."/>
            <person name="Neff N."/>
            <person name="Sonnenburg J.L."/>
            <person name="Huang K.C."/>
            <person name="Fischbach M.A."/>
        </authorList>
    </citation>
    <scope>NUCLEOTIDE SEQUENCE</scope>
    <source>
        <strain evidence="2">DSM 19829</strain>
    </source>
</reference>
<proteinExistence type="predicted"/>